<reference evidence="6" key="1">
    <citation type="submission" date="2020-04" db="EMBL/GenBank/DDBJ databases">
        <authorList>
            <person name="Neveu A P."/>
        </authorList>
    </citation>
    <scope>NUCLEOTIDE SEQUENCE</scope>
    <source>
        <tissue evidence="6">Whole embryo</tissue>
    </source>
</reference>
<evidence type="ECO:0000256" key="2">
    <source>
        <dbReference type="ARBA" id="ARBA00022737"/>
    </source>
</evidence>
<keyword evidence="2" id="KW-0677">Repeat</keyword>
<dbReference type="SMART" id="SM00054">
    <property type="entry name" value="EFh"/>
    <property type="match status" value="2"/>
</dbReference>
<protein>
    <submittedName>
        <fullName evidence="6">Myosin regulatory light chain, smooth muscle-like</fullName>
    </submittedName>
</protein>
<accession>A0A6F9DL10</accession>
<dbReference type="GO" id="GO:0005509">
    <property type="term" value="F:calcium ion binding"/>
    <property type="evidence" value="ECO:0007669"/>
    <property type="project" value="InterPro"/>
</dbReference>
<dbReference type="PROSITE" id="PS00018">
    <property type="entry name" value="EF_HAND_1"/>
    <property type="match status" value="1"/>
</dbReference>
<dbReference type="Gene3D" id="1.10.238.10">
    <property type="entry name" value="EF-hand"/>
    <property type="match status" value="2"/>
</dbReference>
<feature type="region of interest" description="Disordered" evidence="4">
    <location>
        <begin position="1"/>
        <end position="36"/>
    </location>
</feature>
<feature type="compositionally biased region" description="Basic and acidic residues" evidence="4">
    <location>
        <begin position="19"/>
        <end position="30"/>
    </location>
</feature>
<evidence type="ECO:0000256" key="4">
    <source>
        <dbReference type="SAM" id="MobiDB-lite"/>
    </source>
</evidence>
<dbReference type="PANTHER" id="PTHR23049">
    <property type="entry name" value="MYOSIN REGULATORY LIGHT CHAIN 2"/>
    <property type="match status" value="1"/>
</dbReference>
<evidence type="ECO:0000256" key="3">
    <source>
        <dbReference type="ARBA" id="ARBA00022837"/>
    </source>
</evidence>
<dbReference type="EMBL" id="LR788270">
    <property type="protein sequence ID" value="CAB3264132.1"/>
    <property type="molecule type" value="mRNA"/>
</dbReference>
<dbReference type="InterPro" id="IPR050403">
    <property type="entry name" value="Myosin_RLC"/>
</dbReference>
<evidence type="ECO:0000256" key="1">
    <source>
        <dbReference type="ARBA" id="ARBA00022723"/>
    </source>
</evidence>
<dbReference type="AlphaFoldDB" id="A0A6F9DL10"/>
<dbReference type="InterPro" id="IPR011992">
    <property type="entry name" value="EF-hand-dom_pair"/>
</dbReference>
<keyword evidence="3" id="KW-0106">Calcium</keyword>
<dbReference type="PROSITE" id="PS50222">
    <property type="entry name" value="EF_HAND_2"/>
    <property type="match status" value="1"/>
</dbReference>
<organism evidence="6">
    <name type="scientific">Phallusia mammillata</name>
    <dbReference type="NCBI Taxonomy" id="59560"/>
    <lineage>
        <taxon>Eukaryota</taxon>
        <taxon>Metazoa</taxon>
        <taxon>Chordata</taxon>
        <taxon>Tunicata</taxon>
        <taxon>Ascidiacea</taxon>
        <taxon>Phlebobranchia</taxon>
        <taxon>Ascidiidae</taxon>
        <taxon>Phallusia</taxon>
    </lineage>
</organism>
<dbReference type="FunFam" id="1.10.238.10:FF:000007">
    <property type="entry name" value="Putative myosin regulatory light chain sqh"/>
    <property type="match status" value="1"/>
</dbReference>
<dbReference type="FunFam" id="1.10.238.10:FF:000010">
    <property type="entry name" value="Myosin regulatory light chain 2, atrial isoform"/>
    <property type="match status" value="1"/>
</dbReference>
<sequence length="187" mass="21491">MSPETWTTIGQDNQQTWHPDVKERRREARRPQNSTSNVFSMFDQKQIQEFKEAFSMIDANRDGFIDKIDLKDTYASLGVRDIKMEKLEAMVLEAPTAINFTVFLNMLADKLHGTDPEDTIVQAFKLLDPEQKGLLHKDYISGLLMSQADKFTKEEIDQMLEIAPVDVAGNLDYKSLCYIITHGQEEE</sequence>
<feature type="compositionally biased region" description="Polar residues" evidence="4">
    <location>
        <begin position="1"/>
        <end position="17"/>
    </location>
</feature>
<dbReference type="SUPFAM" id="SSF47473">
    <property type="entry name" value="EF-hand"/>
    <property type="match status" value="1"/>
</dbReference>
<dbReference type="Pfam" id="PF13405">
    <property type="entry name" value="EF-hand_6"/>
    <property type="match status" value="1"/>
</dbReference>
<gene>
    <name evidence="6" type="primary">Myl2-001</name>
</gene>
<proteinExistence type="evidence at transcript level"/>
<keyword evidence="1" id="KW-0479">Metal-binding</keyword>
<dbReference type="InterPro" id="IPR002048">
    <property type="entry name" value="EF_hand_dom"/>
</dbReference>
<dbReference type="InterPro" id="IPR018247">
    <property type="entry name" value="EF_Hand_1_Ca_BS"/>
</dbReference>
<feature type="domain" description="EF-hand" evidence="5">
    <location>
        <begin position="45"/>
        <end position="80"/>
    </location>
</feature>
<name>A0A6F9DL10_9ASCI</name>
<evidence type="ECO:0000259" key="5">
    <source>
        <dbReference type="PROSITE" id="PS50222"/>
    </source>
</evidence>
<evidence type="ECO:0000313" key="6">
    <source>
        <dbReference type="EMBL" id="CAB3264132.1"/>
    </source>
</evidence>